<feature type="transmembrane region" description="Helical" evidence="8">
    <location>
        <begin position="246"/>
        <end position="270"/>
    </location>
</feature>
<comment type="subcellular location">
    <subcellularLocation>
        <location evidence="1">Cell membrane</location>
        <topology evidence="1">Multi-pass membrane protein</topology>
    </subcellularLocation>
</comment>
<dbReference type="EMBL" id="JBHMCR010000001">
    <property type="protein sequence ID" value="MFB9518641.1"/>
    <property type="molecule type" value="Genomic_DNA"/>
</dbReference>
<dbReference type="Pfam" id="PF00664">
    <property type="entry name" value="ABC_membrane"/>
    <property type="match status" value="1"/>
</dbReference>
<dbReference type="Proteomes" id="UP001589718">
    <property type="component" value="Unassembled WGS sequence"/>
</dbReference>
<evidence type="ECO:0000256" key="4">
    <source>
        <dbReference type="ARBA" id="ARBA00022840"/>
    </source>
</evidence>
<dbReference type="InterPro" id="IPR036640">
    <property type="entry name" value="ABC1_TM_sf"/>
</dbReference>
<dbReference type="SUPFAM" id="SSF90123">
    <property type="entry name" value="ABC transporter transmembrane region"/>
    <property type="match status" value="1"/>
</dbReference>
<reference evidence="11 12" key="1">
    <citation type="submission" date="2024-09" db="EMBL/GenBank/DDBJ databases">
        <authorList>
            <person name="Sun Q."/>
            <person name="Mori K."/>
        </authorList>
    </citation>
    <scope>NUCLEOTIDE SEQUENCE [LARGE SCALE GENOMIC DNA]</scope>
    <source>
        <strain evidence="11 12">JCM 4362</strain>
    </source>
</reference>
<evidence type="ECO:0000313" key="11">
    <source>
        <dbReference type="EMBL" id="MFB9518641.1"/>
    </source>
</evidence>
<organism evidence="11 12">
    <name type="scientific">Streptomyces cremeus</name>
    <dbReference type="NCBI Taxonomy" id="66881"/>
    <lineage>
        <taxon>Bacteria</taxon>
        <taxon>Bacillati</taxon>
        <taxon>Actinomycetota</taxon>
        <taxon>Actinomycetes</taxon>
        <taxon>Kitasatosporales</taxon>
        <taxon>Streptomycetaceae</taxon>
        <taxon>Streptomyces</taxon>
    </lineage>
</organism>
<dbReference type="PANTHER" id="PTHR43394">
    <property type="entry name" value="ATP-DEPENDENT PERMEASE MDL1, MITOCHONDRIAL"/>
    <property type="match status" value="1"/>
</dbReference>
<keyword evidence="4 11" id="KW-0067">ATP-binding</keyword>
<evidence type="ECO:0000256" key="3">
    <source>
        <dbReference type="ARBA" id="ARBA00022741"/>
    </source>
</evidence>
<evidence type="ECO:0000259" key="10">
    <source>
        <dbReference type="PROSITE" id="PS50929"/>
    </source>
</evidence>
<feature type="region of interest" description="Disordered" evidence="7">
    <location>
        <begin position="567"/>
        <end position="590"/>
    </location>
</feature>
<evidence type="ECO:0000313" key="12">
    <source>
        <dbReference type="Proteomes" id="UP001589718"/>
    </source>
</evidence>
<feature type="transmembrane region" description="Helical" evidence="8">
    <location>
        <begin position="133"/>
        <end position="158"/>
    </location>
</feature>
<dbReference type="SUPFAM" id="SSF52540">
    <property type="entry name" value="P-loop containing nucleoside triphosphate hydrolases"/>
    <property type="match status" value="1"/>
</dbReference>
<keyword evidence="3" id="KW-0547">Nucleotide-binding</keyword>
<name>A0ABV5P7V8_STRCM</name>
<dbReference type="Pfam" id="PF00005">
    <property type="entry name" value="ABC_tran"/>
    <property type="match status" value="1"/>
</dbReference>
<dbReference type="PROSITE" id="PS50893">
    <property type="entry name" value="ABC_TRANSPORTER_2"/>
    <property type="match status" value="1"/>
</dbReference>
<dbReference type="Gene3D" id="3.40.50.300">
    <property type="entry name" value="P-loop containing nucleotide triphosphate hydrolases"/>
    <property type="match status" value="1"/>
</dbReference>
<proteinExistence type="predicted"/>
<dbReference type="InterPro" id="IPR011527">
    <property type="entry name" value="ABC1_TM_dom"/>
</dbReference>
<feature type="transmembrane region" description="Helical" evidence="8">
    <location>
        <begin position="282"/>
        <end position="303"/>
    </location>
</feature>
<dbReference type="SMART" id="SM00382">
    <property type="entry name" value="AAA"/>
    <property type="match status" value="1"/>
</dbReference>
<dbReference type="PANTHER" id="PTHR43394:SF1">
    <property type="entry name" value="ATP-BINDING CASSETTE SUB-FAMILY B MEMBER 10, MITOCHONDRIAL"/>
    <property type="match status" value="1"/>
</dbReference>
<evidence type="ECO:0000256" key="1">
    <source>
        <dbReference type="ARBA" id="ARBA00004651"/>
    </source>
</evidence>
<feature type="domain" description="ABC transporter" evidence="9">
    <location>
        <begin position="336"/>
        <end position="567"/>
    </location>
</feature>
<keyword evidence="2 8" id="KW-0812">Transmembrane</keyword>
<sequence>MPPARAIAPPDRLLLAATRHTRAPAGALFLASALSGAAALALPGVVGRTLDLLLARDSAGGRWLTLCAVLVAGQVLAEAAEALCSGTAQARATAWLRGRTLARLLDATPRAAARFPPGDTATRLSANATEAGAAPGAAAALAASLIAPVGGLVALALIDPWCALAFAAGLPLLLLLLRAFAAGSSDSVARYQRVQAALASRLAEALTGARSIAAGGTVARDRARVLAPLPELGVQGRRMWRVHGRAVARSTVLLPLLITAVTAVAGLGVVSGRLTVGDLLAISRYAALAAGIGTVASFLGTLIRGRTAARRLGDLLALPPLGSGTRTLPPDGPGTLRLVGVNVALDGAPVLTDVSLTLPGGTTTAVVGRSGSGKSTLAAVAGRLCAPDSGTVLLDGVPLAEIEARELRREVGYAFERPALFGATLGEALASGARRATPAEVVAAARAAGADDFLRLLPDAYDTPPAAAPLSGGEHQRLGLARAFAHAGRLLILDDATSSLDTATERRIEEALSRDVGPGTRLVVAHRLSSAARADLVVWLEAGRVRAVGPHEALWDRPDYRQVFAVTGEAERPRGPENHEVSGASGEAPA</sequence>
<dbReference type="PROSITE" id="PS50929">
    <property type="entry name" value="ABC_TM1F"/>
    <property type="match status" value="1"/>
</dbReference>
<accession>A0ABV5P7V8</accession>
<evidence type="ECO:0000256" key="5">
    <source>
        <dbReference type="ARBA" id="ARBA00022989"/>
    </source>
</evidence>
<keyword evidence="12" id="KW-1185">Reference proteome</keyword>
<evidence type="ECO:0000256" key="6">
    <source>
        <dbReference type="ARBA" id="ARBA00023136"/>
    </source>
</evidence>
<dbReference type="GO" id="GO:0005524">
    <property type="term" value="F:ATP binding"/>
    <property type="evidence" value="ECO:0007669"/>
    <property type="project" value="UniProtKB-KW"/>
</dbReference>
<evidence type="ECO:0000259" key="9">
    <source>
        <dbReference type="PROSITE" id="PS50893"/>
    </source>
</evidence>
<dbReference type="RefSeq" id="WP_345219371.1">
    <property type="nucleotide sequence ID" value="NZ_BAAAXE010000002.1"/>
</dbReference>
<evidence type="ECO:0000256" key="2">
    <source>
        <dbReference type="ARBA" id="ARBA00022692"/>
    </source>
</evidence>
<dbReference type="InterPro" id="IPR003593">
    <property type="entry name" value="AAA+_ATPase"/>
</dbReference>
<gene>
    <name evidence="11" type="ORF">ACFFTU_01570</name>
</gene>
<dbReference type="InterPro" id="IPR003439">
    <property type="entry name" value="ABC_transporter-like_ATP-bd"/>
</dbReference>
<feature type="compositionally biased region" description="Basic and acidic residues" evidence="7">
    <location>
        <begin position="569"/>
        <end position="580"/>
    </location>
</feature>
<feature type="transmembrane region" description="Helical" evidence="8">
    <location>
        <begin position="164"/>
        <end position="183"/>
    </location>
</feature>
<dbReference type="InterPro" id="IPR027417">
    <property type="entry name" value="P-loop_NTPase"/>
</dbReference>
<comment type="caution">
    <text evidence="11">The sequence shown here is derived from an EMBL/GenBank/DDBJ whole genome shotgun (WGS) entry which is preliminary data.</text>
</comment>
<protein>
    <submittedName>
        <fullName evidence="11">ABC transporter ATP-binding protein</fullName>
    </submittedName>
</protein>
<dbReference type="InterPro" id="IPR039421">
    <property type="entry name" value="Type_1_exporter"/>
</dbReference>
<evidence type="ECO:0000256" key="7">
    <source>
        <dbReference type="SAM" id="MobiDB-lite"/>
    </source>
</evidence>
<feature type="domain" description="ABC transmembrane type-1" evidence="10">
    <location>
        <begin position="27"/>
        <end position="304"/>
    </location>
</feature>
<keyword evidence="5 8" id="KW-1133">Transmembrane helix</keyword>
<dbReference type="Gene3D" id="1.20.1560.10">
    <property type="entry name" value="ABC transporter type 1, transmembrane domain"/>
    <property type="match status" value="1"/>
</dbReference>
<dbReference type="CDD" id="cd03228">
    <property type="entry name" value="ABCC_MRP_Like"/>
    <property type="match status" value="1"/>
</dbReference>
<evidence type="ECO:0000256" key="8">
    <source>
        <dbReference type="SAM" id="Phobius"/>
    </source>
</evidence>
<keyword evidence="6 8" id="KW-0472">Membrane</keyword>